<reference evidence="1" key="1">
    <citation type="submission" date="2021-05" db="EMBL/GenBank/DDBJ databases">
        <authorList>
            <person name="Pietrasiak N."/>
            <person name="Ward R."/>
            <person name="Stajich J.E."/>
            <person name="Kurbessoian T."/>
        </authorList>
    </citation>
    <scope>NUCLEOTIDE SEQUENCE</scope>
    <source>
        <strain evidence="1">HA4357-MV3</strain>
    </source>
</reference>
<evidence type="ECO:0000313" key="2">
    <source>
        <dbReference type="Proteomes" id="UP000813215"/>
    </source>
</evidence>
<evidence type="ECO:0000313" key="1">
    <source>
        <dbReference type="EMBL" id="MBW4430927.1"/>
    </source>
</evidence>
<sequence length="155" mass="18102">MARKSPQPKATSSEVLECVQQNCPSCGKPMWNEYNNLRRVRTLKGVIQLLLKIRRCQNRTCERYKIKYRPEQEGSWALPQQEFGLDVIALVGALRYQEYRSIPQIHQHLGNQGVEVSERYSLQLLLLITGFIKPPRFLTTKRVLMQLKFNEVSKL</sequence>
<gene>
    <name evidence="1" type="ORF">KME28_04110</name>
</gene>
<protein>
    <submittedName>
        <fullName evidence="1">Uncharacterized protein</fullName>
    </submittedName>
</protein>
<dbReference type="EMBL" id="JAHHHW010000041">
    <property type="protein sequence ID" value="MBW4430927.1"/>
    <property type="molecule type" value="Genomic_DNA"/>
</dbReference>
<name>A0A9E3H5G0_9NOST</name>
<comment type="caution">
    <text evidence="1">The sequence shown here is derived from an EMBL/GenBank/DDBJ whole genome shotgun (WGS) entry which is preliminary data.</text>
</comment>
<proteinExistence type="predicted"/>
<reference evidence="1" key="2">
    <citation type="journal article" date="2022" name="Microbiol. Resour. Announc.">
        <title>Metagenome Sequencing to Explore Phylogenomics of Terrestrial Cyanobacteria.</title>
        <authorList>
            <person name="Ward R.D."/>
            <person name="Stajich J.E."/>
            <person name="Johansen J.R."/>
            <person name="Huntemann M."/>
            <person name="Clum A."/>
            <person name="Foster B."/>
            <person name="Foster B."/>
            <person name="Roux S."/>
            <person name="Palaniappan K."/>
            <person name="Varghese N."/>
            <person name="Mukherjee S."/>
            <person name="Reddy T.B.K."/>
            <person name="Daum C."/>
            <person name="Copeland A."/>
            <person name="Chen I.A."/>
            <person name="Ivanova N.N."/>
            <person name="Kyrpides N.C."/>
            <person name="Shapiro N."/>
            <person name="Eloe-Fadrosh E.A."/>
            <person name="Pietrasiak N."/>
        </authorList>
    </citation>
    <scope>NUCLEOTIDE SEQUENCE</scope>
    <source>
        <strain evidence="1">HA4357-MV3</strain>
    </source>
</reference>
<dbReference type="AlphaFoldDB" id="A0A9E3H5G0"/>
<organism evidence="1 2">
    <name type="scientific">Pelatocladus maniniholoensis HA4357-MV3</name>
    <dbReference type="NCBI Taxonomy" id="1117104"/>
    <lineage>
        <taxon>Bacteria</taxon>
        <taxon>Bacillati</taxon>
        <taxon>Cyanobacteriota</taxon>
        <taxon>Cyanophyceae</taxon>
        <taxon>Nostocales</taxon>
        <taxon>Nostocaceae</taxon>
        <taxon>Pelatocladus</taxon>
    </lineage>
</organism>
<accession>A0A9E3H5G0</accession>
<dbReference type="Proteomes" id="UP000813215">
    <property type="component" value="Unassembled WGS sequence"/>
</dbReference>